<comment type="similarity">
    <text evidence="5 6">Belongs to the XseA family.</text>
</comment>
<comment type="function">
    <text evidence="5">Bidirectionally degrades single-stranded DNA into large acid-insoluble oligonucleotides, which are then degraded further into small acid-soluble oligonucleotides.</text>
</comment>
<gene>
    <name evidence="5" type="primary">xseA</name>
    <name evidence="10" type="ORF">GV791_19710</name>
</gene>
<comment type="subcellular location">
    <subcellularLocation>
        <location evidence="5 6">Cytoplasm</location>
    </subcellularLocation>
</comment>
<dbReference type="AlphaFoldDB" id="A0A6P1CQJ1"/>
<dbReference type="EMBL" id="JAAGVB010000032">
    <property type="protein sequence ID" value="NEW34768.1"/>
    <property type="molecule type" value="Genomic_DNA"/>
</dbReference>
<comment type="caution">
    <text evidence="10">The sequence shown here is derived from an EMBL/GenBank/DDBJ whole genome shotgun (WGS) entry which is preliminary data.</text>
</comment>
<accession>A0A6P1CQJ1</accession>
<dbReference type="CDD" id="cd04489">
    <property type="entry name" value="ExoVII_LU_OBF"/>
    <property type="match status" value="1"/>
</dbReference>
<evidence type="ECO:0000256" key="3">
    <source>
        <dbReference type="ARBA" id="ARBA00022801"/>
    </source>
</evidence>
<feature type="compositionally biased region" description="Polar residues" evidence="7">
    <location>
        <begin position="1"/>
        <end position="12"/>
    </location>
</feature>
<dbReference type="InterPro" id="IPR025824">
    <property type="entry name" value="OB-fold_nuc-bd_dom"/>
</dbReference>
<dbReference type="Proteomes" id="UP000471166">
    <property type="component" value="Unassembled WGS sequence"/>
</dbReference>
<dbReference type="NCBIfam" id="TIGR00237">
    <property type="entry name" value="xseA"/>
    <property type="match status" value="1"/>
</dbReference>
<keyword evidence="4 5" id="KW-0269">Exonuclease</keyword>
<reference evidence="10 11" key="1">
    <citation type="submission" date="2020-01" db="EMBL/GenBank/DDBJ databases">
        <title>Genetics and antimicrobial susceptibilities of Nocardia species isolated from the soil; a comparison with species isolated from humans.</title>
        <authorList>
            <person name="Carrasco G."/>
            <person name="Monzon S."/>
            <person name="Sansegundo M."/>
            <person name="Garcia E."/>
            <person name="Garrido N."/>
            <person name="Medina M.J."/>
            <person name="Villalon P."/>
            <person name="Ramirez-Arocha A.C."/>
            <person name="Jimenez P."/>
            <person name="Cuesta I."/>
            <person name="Valdezate S."/>
        </authorList>
    </citation>
    <scope>NUCLEOTIDE SEQUENCE [LARGE SCALE GENOMIC DNA]</scope>
    <source>
        <strain evidence="10 11">CNM20110626</strain>
    </source>
</reference>
<dbReference type="OMA" id="WPAVRFE"/>
<comment type="catalytic activity">
    <reaction evidence="5 6">
        <text>Exonucleolytic cleavage in either 5'- to 3'- or 3'- to 5'-direction to yield nucleoside 5'-phosphates.</text>
        <dbReference type="EC" id="3.1.11.6"/>
    </reaction>
</comment>
<dbReference type="Pfam" id="PF02601">
    <property type="entry name" value="Exonuc_VII_L"/>
    <property type="match status" value="1"/>
</dbReference>
<dbReference type="HAMAP" id="MF_00378">
    <property type="entry name" value="Exonuc_7_L"/>
    <property type="match status" value="1"/>
</dbReference>
<evidence type="ECO:0000256" key="4">
    <source>
        <dbReference type="ARBA" id="ARBA00022839"/>
    </source>
</evidence>
<keyword evidence="2 5" id="KW-0540">Nuclease</keyword>
<evidence type="ECO:0000256" key="5">
    <source>
        <dbReference type="HAMAP-Rule" id="MF_00378"/>
    </source>
</evidence>
<dbReference type="GO" id="GO:0003676">
    <property type="term" value="F:nucleic acid binding"/>
    <property type="evidence" value="ECO:0007669"/>
    <property type="project" value="InterPro"/>
</dbReference>
<dbReference type="InterPro" id="IPR003753">
    <property type="entry name" value="Exonuc_VII_L"/>
</dbReference>
<sequence>MTEPATPSTAGRDTTGRPERTAPANSADNPWPVRSVSIKVAQWIERLGSVWVEGQITQISLRPGTRTAFLVLRDPSADMSLSVTCDPALIRNSPVPLHEGSRVVVYGKLSFFTGRGTLSLRVTEIRAVGVGELLARIERLKALLAAEGLFDPRLKRPIPFLPSTIGLITGRASAAEHDVLTVARTRWPAVRFEIRNTAVQGPSAVPQIMTALSELDRDPAVDVIVLARGGGSVEDLLPFSDEALCRAIVAATTPIVSAIGHEPDNPLSDLVADVRAATPTDAAKRIVPDAAAELAGVRELRARSAAALRGWVERETRALDQLRSRPVLADPLRELRHRVDEVERLRTAARRCAEHLIDAESTTTRHLREKLTAVGPAATMARGYAVVQRVVGRERHVVHSIDDAPAGTQLRIRVADGAISAAALGTTALGTRVVAPEPDRTADAEPGPGR</sequence>
<evidence type="ECO:0000259" key="9">
    <source>
        <dbReference type="Pfam" id="PF13742"/>
    </source>
</evidence>
<dbReference type="GO" id="GO:0008855">
    <property type="term" value="F:exodeoxyribonuclease VII activity"/>
    <property type="evidence" value="ECO:0007669"/>
    <property type="project" value="UniProtKB-UniRule"/>
</dbReference>
<feature type="region of interest" description="Disordered" evidence="7">
    <location>
        <begin position="1"/>
        <end position="30"/>
    </location>
</feature>
<keyword evidence="1 5" id="KW-0963">Cytoplasm</keyword>
<evidence type="ECO:0000256" key="6">
    <source>
        <dbReference type="RuleBase" id="RU004355"/>
    </source>
</evidence>
<evidence type="ECO:0000313" key="11">
    <source>
        <dbReference type="Proteomes" id="UP000471166"/>
    </source>
</evidence>
<evidence type="ECO:0000256" key="1">
    <source>
        <dbReference type="ARBA" id="ARBA00022490"/>
    </source>
</evidence>
<dbReference type="PANTHER" id="PTHR30008">
    <property type="entry name" value="EXODEOXYRIBONUCLEASE 7 LARGE SUBUNIT"/>
    <property type="match status" value="1"/>
</dbReference>
<dbReference type="EC" id="3.1.11.6" evidence="5"/>
<evidence type="ECO:0000256" key="2">
    <source>
        <dbReference type="ARBA" id="ARBA00022722"/>
    </source>
</evidence>
<comment type="subunit">
    <text evidence="5">Heterooligomer composed of large and small subunits.</text>
</comment>
<dbReference type="GO" id="GO:0006308">
    <property type="term" value="P:DNA catabolic process"/>
    <property type="evidence" value="ECO:0007669"/>
    <property type="project" value="UniProtKB-UniRule"/>
</dbReference>
<evidence type="ECO:0000256" key="7">
    <source>
        <dbReference type="SAM" id="MobiDB-lite"/>
    </source>
</evidence>
<protein>
    <recommendedName>
        <fullName evidence="5">Exodeoxyribonuclease 7 large subunit</fullName>
        <ecNumber evidence="5">3.1.11.6</ecNumber>
    </recommendedName>
    <alternativeName>
        <fullName evidence="5">Exodeoxyribonuclease VII large subunit</fullName>
        <shortName evidence="5">Exonuclease VII large subunit</shortName>
    </alternativeName>
</protein>
<evidence type="ECO:0000313" key="10">
    <source>
        <dbReference type="EMBL" id="NEW34768.1"/>
    </source>
</evidence>
<feature type="domain" description="Exonuclease VII large subunit C-terminal" evidence="8">
    <location>
        <begin position="149"/>
        <end position="348"/>
    </location>
</feature>
<dbReference type="GO" id="GO:0009318">
    <property type="term" value="C:exodeoxyribonuclease VII complex"/>
    <property type="evidence" value="ECO:0007669"/>
    <property type="project" value="UniProtKB-UniRule"/>
</dbReference>
<dbReference type="PANTHER" id="PTHR30008:SF0">
    <property type="entry name" value="EXODEOXYRIBONUCLEASE 7 LARGE SUBUNIT"/>
    <property type="match status" value="1"/>
</dbReference>
<evidence type="ECO:0000259" key="8">
    <source>
        <dbReference type="Pfam" id="PF02601"/>
    </source>
</evidence>
<keyword evidence="3 5" id="KW-0378">Hydrolase</keyword>
<organism evidence="10 11">
    <name type="scientific">Nocardia cyriacigeorgica</name>
    <dbReference type="NCBI Taxonomy" id="135487"/>
    <lineage>
        <taxon>Bacteria</taxon>
        <taxon>Bacillati</taxon>
        <taxon>Actinomycetota</taxon>
        <taxon>Actinomycetes</taxon>
        <taxon>Mycobacteriales</taxon>
        <taxon>Nocardiaceae</taxon>
        <taxon>Nocardia</taxon>
    </lineage>
</organism>
<dbReference type="GO" id="GO:0005737">
    <property type="term" value="C:cytoplasm"/>
    <property type="evidence" value="ECO:0007669"/>
    <property type="project" value="UniProtKB-SubCell"/>
</dbReference>
<name>A0A6P1CQJ1_9NOCA</name>
<proteinExistence type="inferred from homology"/>
<feature type="domain" description="OB-fold nucleic acid binding" evidence="9">
    <location>
        <begin position="33"/>
        <end position="126"/>
    </location>
</feature>
<dbReference type="InterPro" id="IPR020579">
    <property type="entry name" value="Exonuc_VII_lsu_C"/>
</dbReference>
<dbReference type="Pfam" id="PF13742">
    <property type="entry name" value="tRNA_anti_2"/>
    <property type="match status" value="1"/>
</dbReference>